<feature type="compositionally biased region" description="Low complexity" evidence="1">
    <location>
        <begin position="292"/>
        <end position="302"/>
    </location>
</feature>
<evidence type="ECO:0000256" key="1">
    <source>
        <dbReference type="SAM" id="MobiDB-lite"/>
    </source>
</evidence>
<protein>
    <submittedName>
        <fullName evidence="2">Uncharacterized protein</fullName>
    </submittedName>
</protein>
<evidence type="ECO:0000313" key="3">
    <source>
        <dbReference type="Proteomes" id="UP000256690"/>
    </source>
</evidence>
<feature type="compositionally biased region" description="Low complexity" evidence="1">
    <location>
        <begin position="453"/>
        <end position="465"/>
    </location>
</feature>
<organism evidence="2 3">
    <name type="scientific">Aspergillus mulundensis</name>
    <dbReference type="NCBI Taxonomy" id="1810919"/>
    <lineage>
        <taxon>Eukaryota</taxon>
        <taxon>Fungi</taxon>
        <taxon>Dikarya</taxon>
        <taxon>Ascomycota</taxon>
        <taxon>Pezizomycotina</taxon>
        <taxon>Eurotiomycetes</taxon>
        <taxon>Eurotiomycetidae</taxon>
        <taxon>Eurotiales</taxon>
        <taxon>Aspergillaceae</taxon>
        <taxon>Aspergillus</taxon>
        <taxon>Aspergillus subgen. Nidulantes</taxon>
    </lineage>
</organism>
<evidence type="ECO:0000313" key="2">
    <source>
        <dbReference type="EMBL" id="RDW90623.1"/>
    </source>
</evidence>
<reference evidence="2 3" key="1">
    <citation type="journal article" date="2018" name="IMA Fungus">
        <title>IMA Genome-F 9: Draft genome sequence of Annulohypoxylon stygium, Aspergillus mulundensis, Berkeleyomyces basicola (syn. Thielaviopsis basicola), Ceratocystis smalleyi, two Cercospora beticola strains, Coleophoma cylindrospora, Fusarium fracticaudum, Phialophora cf. hyalina, and Morchella septimelata.</title>
        <authorList>
            <person name="Wingfield B.D."/>
            <person name="Bills G.F."/>
            <person name="Dong Y."/>
            <person name="Huang W."/>
            <person name="Nel W.J."/>
            <person name="Swalarsk-Parry B.S."/>
            <person name="Vaghefi N."/>
            <person name="Wilken P.M."/>
            <person name="An Z."/>
            <person name="de Beer Z.W."/>
            <person name="De Vos L."/>
            <person name="Chen L."/>
            <person name="Duong T.A."/>
            <person name="Gao Y."/>
            <person name="Hammerbacher A."/>
            <person name="Kikkert J.R."/>
            <person name="Li Y."/>
            <person name="Li H."/>
            <person name="Li K."/>
            <person name="Li Q."/>
            <person name="Liu X."/>
            <person name="Ma X."/>
            <person name="Naidoo K."/>
            <person name="Pethybridge S.J."/>
            <person name="Sun J."/>
            <person name="Steenkamp E.T."/>
            <person name="van der Nest M.A."/>
            <person name="van Wyk S."/>
            <person name="Wingfield M.J."/>
            <person name="Xiong C."/>
            <person name="Yue Q."/>
            <person name="Zhang X."/>
        </authorList>
    </citation>
    <scope>NUCLEOTIDE SEQUENCE [LARGE SCALE GENOMIC DNA]</scope>
    <source>
        <strain evidence="2 3">DSM 5745</strain>
    </source>
</reference>
<feature type="region of interest" description="Disordered" evidence="1">
    <location>
        <begin position="323"/>
        <end position="342"/>
    </location>
</feature>
<feature type="compositionally biased region" description="Low complexity" evidence="1">
    <location>
        <begin position="119"/>
        <end position="136"/>
    </location>
</feature>
<feature type="compositionally biased region" description="Basic and acidic residues" evidence="1">
    <location>
        <begin position="323"/>
        <end position="337"/>
    </location>
</feature>
<gene>
    <name evidence="2" type="ORF">DSM5745_02398</name>
</gene>
<dbReference type="AlphaFoldDB" id="A0A3D8SWE2"/>
<feature type="region of interest" description="Disordered" evidence="1">
    <location>
        <begin position="404"/>
        <end position="428"/>
    </location>
</feature>
<proteinExistence type="predicted"/>
<feature type="compositionally biased region" description="Polar residues" evidence="1">
    <location>
        <begin position="366"/>
        <end position="375"/>
    </location>
</feature>
<feature type="region of interest" description="Disordered" evidence="1">
    <location>
        <begin position="360"/>
        <end position="379"/>
    </location>
</feature>
<dbReference type="RefSeq" id="XP_026607577.1">
    <property type="nucleotide sequence ID" value="XM_026744414.1"/>
</dbReference>
<feature type="region of interest" description="Disordered" evidence="1">
    <location>
        <begin position="266"/>
        <end position="303"/>
    </location>
</feature>
<dbReference type="Proteomes" id="UP000256690">
    <property type="component" value="Unassembled WGS sequence"/>
</dbReference>
<dbReference type="GeneID" id="38112768"/>
<accession>A0A3D8SWE2</accession>
<comment type="caution">
    <text evidence="2">The sequence shown here is derived from an EMBL/GenBank/DDBJ whole genome shotgun (WGS) entry which is preliminary data.</text>
</comment>
<feature type="region of interest" description="Disordered" evidence="1">
    <location>
        <begin position="446"/>
        <end position="476"/>
    </location>
</feature>
<feature type="compositionally biased region" description="Basic and acidic residues" evidence="1">
    <location>
        <begin position="404"/>
        <end position="414"/>
    </location>
</feature>
<keyword evidence="3" id="KW-1185">Reference proteome</keyword>
<dbReference type="EMBL" id="PVWQ01000002">
    <property type="protein sequence ID" value="RDW90623.1"/>
    <property type="molecule type" value="Genomic_DNA"/>
</dbReference>
<sequence length="492" mass="53320">MGSSSEECGDLSSPLSLRPSRKGSRPARPPSPPSACEESVHYPIFNPEDPRHNPALESSLGLEDADSLPQAPFPAGSMRWMQGLPGRSLRRARSGLHALRSGLQRRPARSADGDHVSGELWSSSNSAEGSSSPNENLFSSTVSEASTEEDYEFGTNLYRTGCHHPYPKDEYREDITPPAYIAPYIPATSAKLSTVAELPLVFPVIVTDTSSDEGVSTVPTPADAPSTILNGSSASDDDFQHGVKESGVLDLPIPTTTRTANHLDVAASDMAESDVAEDNASVKTEMSDSSRRSSPSALPQSLIEQIPCGGTEITVTTKEIENHGAEPVENGTERAPEIELGDLGGNDYYLSLNALDNSEAHENNTSEDQSPNSPSEDGRYVLLSPWLPVDKSDRRSLLRDEYFVDGKPSDRRPDGGSNAVKAEPELTGDGRLYIDRGLDRNRSLRHEVPELIGPRGPIGFPGPQGVRRDRRSESSEEEYLVTYGLLHRHYFS</sequence>
<dbReference type="OrthoDB" id="4185962at2759"/>
<name>A0A3D8SWE2_9EURO</name>
<feature type="region of interest" description="Disordered" evidence="1">
    <location>
        <begin position="1"/>
        <end position="146"/>
    </location>
</feature>